<dbReference type="GO" id="GO:0005730">
    <property type="term" value="C:nucleolus"/>
    <property type="evidence" value="ECO:0007669"/>
    <property type="project" value="UniProtKB-SubCell"/>
</dbReference>
<proteinExistence type="inferred from homology"/>
<feature type="compositionally biased region" description="Basic and acidic residues" evidence="8">
    <location>
        <begin position="188"/>
        <end position="227"/>
    </location>
</feature>
<dbReference type="AlphaFoldDB" id="W9L375"/>
<dbReference type="PROSITE" id="PS50102">
    <property type="entry name" value="RRM"/>
    <property type="match status" value="1"/>
</dbReference>
<feature type="compositionally biased region" description="Basic and acidic residues" evidence="8">
    <location>
        <begin position="90"/>
        <end position="102"/>
    </location>
</feature>
<keyword evidence="6" id="KW-0539">Nucleus</keyword>
<dbReference type="InterPro" id="IPR000504">
    <property type="entry name" value="RRM_dom"/>
</dbReference>
<dbReference type="Gene3D" id="3.30.70.330">
    <property type="match status" value="2"/>
</dbReference>
<dbReference type="InterPro" id="IPR012677">
    <property type="entry name" value="Nucleotide-bd_a/b_plait_sf"/>
</dbReference>
<protein>
    <recommendedName>
        <fullName evidence="4">Nucleolar protein 12</fullName>
    </recommendedName>
</protein>
<evidence type="ECO:0000256" key="8">
    <source>
        <dbReference type="SAM" id="MobiDB-lite"/>
    </source>
</evidence>
<evidence type="ECO:0000256" key="6">
    <source>
        <dbReference type="ARBA" id="ARBA00023242"/>
    </source>
</evidence>
<feature type="region of interest" description="Disordered" evidence="8">
    <location>
        <begin position="71"/>
        <end position="239"/>
    </location>
</feature>
<dbReference type="VEuPathDB" id="FungiDB:FOZG_01377"/>
<evidence type="ECO:0000256" key="1">
    <source>
        <dbReference type="ARBA" id="ARBA00002475"/>
    </source>
</evidence>
<feature type="compositionally biased region" description="Basic and acidic residues" evidence="8">
    <location>
        <begin position="564"/>
        <end position="580"/>
    </location>
</feature>
<dbReference type="Proteomes" id="UP000030766">
    <property type="component" value="Unassembled WGS sequence"/>
</dbReference>
<feature type="region of interest" description="Disordered" evidence="8">
    <location>
        <begin position="476"/>
        <end position="608"/>
    </location>
</feature>
<organism evidence="10">
    <name type="scientific">Fusarium oxysporum Fo47</name>
    <dbReference type="NCBI Taxonomy" id="660027"/>
    <lineage>
        <taxon>Eukaryota</taxon>
        <taxon>Fungi</taxon>
        <taxon>Dikarya</taxon>
        <taxon>Ascomycota</taxon>
        <taxon>Pezizomycotina</taxon>
        <taxon>Sordariomycetes</taxon>
        <taxon>Hypocreomycetidae</taxon>
        <taxon>Hypocreales</taxon>
        <taxon>Nectriaceae</taxon>
        <taxon>Fusarium</taxon>
        <taxon>Fusarium oxysporum species complex</taxon>
    </lineage>
</organism>
<accession>W9L375</accession>
<dbReference type="PANTHER" id="PTHR23236:SF25">
    <property type="entry name" value="RNA-BINDING PROTEIN 34"/>
    <property type="match status" value="1"/>
</dbReference>
<name>W9L375_FUSOX</name>
<evidence type="ECO:0000259" key="9">
    <source>
        <dbReference type="PROSITE" id="PS50102"/>
    </source>
</evidence>
<feature type="compositionally biased region" description="Polar residues" evidence="8">
    <location>
        <begin position="540"/>
        <end position="553"/>
    </location>
</feature>
<comment type="similarity">
    <text evidence="3">Belongs to the RRM RBM34 family.</text>
</comment>
<evidence type="ECO:0000256" key="4">
    <source>
        <dbReference type="ARBA" id="ARBA00015520"/>
    </source>
</evidence>
<evidence type="ECO:0000256" key="2">
    <source>
        <dbReference type="ARBA" id="ARBA00004604"/>
    </source>
</evidence>
<keyword evidence="5 7" id="KW-0694">RNA-binding</keyword>
<evidence type="ECO:0000256" key="3">
    <source>
        <dbReference type="ARBA" id="ARBA00007077"/>
    </source>
</evidence>
<evidence type="ECO:0000256" key="7">
    <source>
        <dbReference type="PROSITE-ProRule" id="PRU00176"/>
    </source>
</evidence>
<reference evidence="10" key="2">
    <citation type="submission" date="2012-06" db="EMBL/GenBank/DDBJ databases">
        <title>Annotation of the Genome Sequence of Fusarium oxysporum Fo47.</title>
        <authorList>
            <consortium name="The Broad Institute Genomics Platform"/>
            <person name="Ma L.-J."/>
            <person name="Corby-Kistler H."/>
            <person name="Broz K."/>
            <person name="Gale L.R."/>
            <person name="Jonkers W."/>
            <person name="O'Donnell K."/>
            <person name="Ploetz R."/>
            <person name="Steinberg C."/>
            <person name="Schwartz D.C."/>
            <person name="VanEtten H."/>
            <person name="Zhou S."/>
            <person name="Young S.K."/>
            <person name="Zeng Q."/>
            <person name="Gargeya S."/>
            <person name="Fitzgerald M."/>
            <person name="Abouelleil A."/>
            <person name="Alvarado L."/>
            <person name="Chapman S.B."/>
            <person name="Gainer-Dewar J."/>
            <person name="Goldberg J."/>
            <person name="Griggs A."/>
            <person name="Gujja S."/>
            <person name="Hansen M."/>
            <person name="Howarth C."/>
            <person name="Imamovic A."/>
            <person name="Ireland A."/>
            <person name="Larimer J."/>
            <person name="McCowan C."/>
            <person name="Murphy C."/>
            <person name="Pearson M."/>
            <person name="Poon T.W."/>
            <person name="Priest M."/>
            <person name="Roberts A."/>
            <person name="Saif S."/>
            <person name="Shea T."/>
            <person name="Sykes S."/>
            <person name="Wortman J."/>
            <person name="Nusbaum C."/>
            <person name="Birren B."/>
        </authorList>
    </citation>
    <scope>NUCLEOTIDE SEQUENCE</scope>
    <source>
        <strain evidence="10">Fo47</strain>
    </source>
</reference>
<evidence type="ECO:0000256" key="5">
    <source>
        <dbReference type="ARBA" id="ARBA00022884"/>
    </source>
</evidence>
<dbReference type="PANTHER" id="PTHR23236">
    <property type="entry name" value="EUKARYOTIC TRANSLATION INITIATION FACTOR 4B/4H"/>
    <property type="match status" value="1"/>
</dbReference>
<reference evidence="10" key="1">
    <citation type="submission" date="2011-06" db="EMBL/GenBank/DDBJ databases">
        <title>The Genome Sequence of Fusarium oxysporum Fo47.</title>
        <authorList>
            <consortium name="The Broad Institute Genome Sequencing Platform"/>
            <person name="Ma L.-J."/>
            <person name="Gale L.R."/>
            <person name="Schwartz D.C."/>
            <person name="Zhou S."/>
            <person name="Corby-Kistler H."/>
            <person name="Young S.K."/>
            <person name="Zeng Q."/>
            <person name="Gargeya S."/>
            <person name="Fitzgerald M."/>
            <person name="Haas B."/>
            <person name="Abouelleil A."/>
            <person name="Alvarado L."/>
            <person name="Arachchi H.M."/>
            <person name="Berlin A."/>
            <person name="Brown A."/>
            <person name="Chapman S.B."/>
            <person name="Chen Z."/>
            <person name="Dunbar C."/>
            <person name="Freedman E."/>
            <person name="Gearin G."/>
            <person name="Gellesch M."/>
            <person name="Goldberg J."/>
            <person name="Griggs A."/>
            <person name="Gujja S."/>
            <person name="Heiman D."/>
            <person name="Howarth C."/>
            <person name="Larson L."/>
            <person name="Lui A."/>
            <person name="MacDonald P.J.P."/>
            <person name="Mehta T."/>
            <person name="Montmayeur A."/>
            <person name="Murphy C."/>
            <person name="Neiman D."/>
            <person name="Pearson M."/>
            <person name="Priest M."/>
            <person name="Roberts A."/>
            <person name="Saif S."/>
            <person name="Shea T."/>
            <person name="Shenoy N."/>
            <person name="Sisk P."/>
            <person name="Stolte C."/>
            <person name="Sykes S."/>
            <person name="Wortman J."/>
            <person name="Nusbaum C."/>
            <person name="Birren B."/>
        </authorList>
    </citation>
    <scope>NUCLEOTIDE SEQUENCE [LARGE SCALE GENOMIC DNA]</scope>
    <source>
        <strain evidence="10">Fo47</strain>
    </source>
</reference>
<dbReference type="SUPFAM" id="SSF54928">
    <property type="entry name" value="RNA-binding domain, RBD"/>
    <property type="match status" value="2"/>
</dbReference>
<feature type="compositionally biased region" description="Acidic residues" evidence="8">
    <location>
        <begin position="103"/>
        <end position="157"/>
    </location>
</feature>
<evidence type="ECO:0000313" key="10">
    <source>
        <dbReference type="EMBL" id="EWZ51191.1"/>
    </source>
</evidence>
<feature type="compositionally biased region" description="Basic residues" evidence="8">
    <location>
        <begin position="581"/>
        <end position="590"/>
    </location>
</feature>
<dbReference type="GO" id="GO:0019843">
    <property type="term" value="F:rRNA binding"/>
    <property type="evidence" value="ECO:0007669"/>
    <property type="project" value="TreeGrafter"/>
</dbReference>
<dbReference type="Pfam" id="PF00076">
    <property type="entry name" value="RRM_1"/>
    <property type="match status" value="1"/>
</dbReference>
<gene>
    <name evidence="10" type="ORF">FOZG_01377</name>
</gene>
<comment type="function">
    <text evidence="1">Involved in pre-25S rRNA processing.</text>
</comment>
<comment type="subcellular location">
    <subcellularLocation>
        <location evidence="2">Nucleus</location>
        <location evidence="2">Nucleolus</location>
    </subcellularLocation>
</comment>
<dbReference type="InterPro" id="IPR035979">
    <property type="entry name" value="RBD_domain_sf"/>
</dbReference>
<sequence>MSFSVAGQKECTRVDNFSNSAQTVLNLTQWQNGKLPILDTFTDKDLTKNSSKGLTASSKAVDPTLDALFASSAGPVQAPAKSRYSTLVEQKVREPPKPRVQLEEQDADDEVLSEISEELSFEEDGPSDEEEDGSDASEPEGESEDEQEQEQEEESSDEPMKDAPVELDDIIDATEDKSNKDRKRKRKNENDDLEGRYLDKLVAEEEAERAGKRQKNDALNKTEKAAAEDEDAGNDSDIPVHETLAKDSKSSDLEKAARTVFLANVSTEAINSKAAKKTLMAHLSSILDKDATPPQTIESLRFRSVAFAGGSLPKRAAYITKSLMDATTKSTNAYVVYSTSAAARKAAAELNGTQVLERHLRVDSVAHPSPTDHRRCVFVGNLGFVDDETVLNTNADGDTTEKKKNKTPSDVEEGLWRTFSTQGKVENVRVVRDSKTRVGKGFAYVQFYDGNDVEAALLLDGKKFPPMLPRKLRVTRAKDPRKTALAQERARGKNVVPNGAAKSTKYKHKATPEEQSMAGRTSKLLGRSAAVQQRHKKRPSTQGASEDAQNIPSNIKGPEQFVFEGRRASAKDGTPKDLKLGKKGKGKGRSSRPQNRGARRAAEWKKKS</sequence>
<dbReference type="GO" id="GO:0000463">
    <property type="term" value="P:maturation of LSU-rRNA from tricistronic rRNA transcript (SSU-rRNA, 5.8S rRNA, LSU-rRNA)"/>
    <property type="evidence" value="ECO:0007669"/>
    <property type="project" value="TreeGrafter"/>
</dbReference>
<dbReference type="EMBL" id="JH717896">
    <property type="protein sequence ID" value="EWZ51191.1"/>
    <property type="molecule type" value="Genomic_DNA"/>
</dbReference>
<dbReference type="SMART" id="SM00360">
    <property type="entry name" value="RRM"/>
    <property type="match status" value="2"/>
</dbReference>
<feature type="domain" description="RRM" evidence="9">
    <location>
        <begin position="375"/>
        <end position="479"/>
    </location>
</feature>